<dbReference type="InterPro" id="IPR036236">
    <property type="entry name" value="Znf_C2H2_sf"/>
</dbReference>
<dbReference type="AlphaFoldDB" id="A0A2G5T1S1"/>
<evidence type="ECO:0000313" key="4">
    <source>
        <dbReference type="Proteomes" id="UP000230233"/>
    </source>
</evidence>
<dbReference type="STRING" id="1611254.A0A2G5T1S1"/>
<keyword evidence="4" id="KW-1185">Reference proteome</keyword>
<dbReference type="PROSITE" id="PS50157">
    <property type="entry name" value="ZINC_FINGER_C2H2_2"/>
    <property type="match status" value="1"/>
</dbReference>
<keyword evidence="1" id="KW-0862">Zinc</keyword>
<proteinExistence type="predicted"/>
<accession>A0A2G5T1S1</accession>
<dbReference type="EMBL" id="PDUG01000006">
    <property type="protein sequence ID" value="PIC21158.1"/>
    <property type="molecule type" value="Genomic_DNA"/>
</dbReference>
<protein>
    <recommendedName>
        <fullName evidence="2">C2H2-type domain-containing protein</fullName>
    </recommendedName>
</protein>
<comment type="caution">
    <text evidence="3">The sequence shown here is derived from an EMBL/GenBank/DDBJ whole genome shotgun (WGS) entry which is preliminary data.</text>
</comment>
<dbReference type="Gene3D" id="3.30.160.60">
    <property type="entry name" value="Classic Zinc Finger"/>
    <property type="match status" value="1"/>
</dbReference>
<dbReference type="PROSITE" id="PS00028">
    <property type="entry name" value="ZINC_FINGER_C2H2_1"/>
    <property type="match status" value="1"/>
</dbReference>
<dbReference type="Proteomes" id="UP000230233">
    <property type="component" value="Chromosome X"/>
</dbReference>
<keyword evidence="1" id="KW-0479">Metal-binding</keyword>
<evidence type="ECO:0000259" key="2">
    <source>
        <dbReference type="PROSITE" id="PS50157"/>
    </source>
</evidence>
<evidence type="ECO:0000313" key="3">
    <source>
        <dbReference type="EMBL" id="PIC21158.1"/>
    </source>
</evidence>
<dbReference type="InterPro" id="IPR013087">
    <property type="entry name" value="Znf_C2H2_type"/>
</dbReference>
<sequence length="341" mass="38934">MSWITRKDVPGFRITPHTTLNEYNRIDSPPSTSPEPFGSMCSMDTKFEAMDYFTESPDNLPTVSDDLSLFSPNEQLPDITDNGTNVSVPTAEIFNLNDEKQDETNFQENLQEIELSDSNQLAISPNLEDNLTNNLALNASNSTNEQTITDCQPGSSSTIVSPTLEVKDNWRETIECHWLRCGKTFEKDTEFFTHIKKHCVGRRVNRYCMWEGCSHVSPFDSIELLEGHVWTHTNYKIIHCDKPGCNKIFLFKKKVRYHSCGYNKLIGADKEEIANGSQYANHENHSSSDGKKYKCDAFGCMKSYKSFAPFEKHLKNCLWKRMYNSRKAEEASDVKNGINTN</sequence>
<evidence type="ECO:0000256" key="1">
    <source>
        <dbReference type="PROSITE-ProRule" id="PRU00042"/>
    </source>
</evidence>
<dbReference type="SUPFAM" id="SSF57667">
    <property type="entry name" value="beta-beta-alpha zinc fingers"/>
    <property type="match status" value="1"/>
</dbReference>
<feature type="domain" description="C2H2-type" evidence="2">
    <location>
        <begin position="174"/>
        <end position="203"/>
    </location>
</feature>
<dbReference type="OrthoDB" id="10373323at2759"/>
<name>A0A2G5T1S1_9PELO</name>
<organism evidence="3 4">
    <name type="scientific">Caenorhabditis nigoni</name>
    <dbReference type="NCBI Taxonomy" id="1611254"/>
    <lineage>
        <taxon>Eukaryota</taxon>
        <taxon>Metazoa</taxon>
        <taxon>Ecdysozoa</taxon>
        <taxon>Nematoda</taxon>
        <taxon>Chromadorea</taxon>
        <taxon>Rhabditida</taxon>
        <taxon>Rhabditina</taxon>
        <taxon>Rhabditomorpha</taxon>
        <taxon>Rhabditoidea</taxon>
        <taxon>Rhabditidae</taxon>
        <taxon>Peloderinae</taxon>
        <taxon>Caenorhabditis</taxon>
    </lineage>
</organism>
<keyword evidence="1" id="KW-0863">Zinc-finger</keyword>
<dbReference type="GO" id="GO:0008270">
    <property type="term" value="F:zinc ion binding"/>
    <property type="evidence" value="ECO:0007669"/>
    <property type="project" value="UniProtKB-KW"/>
</dbReference>
<reference evidence="4" key="1">
    <citation type="submission" date="2017-10" db="EMBL/GenBank/DDBJ databases">
        <title>Rapid genome shrinkage in a self-fertile nematode reveals novel sperm competition proteins.</title>
        <authorList>
            <person name="Yin D."/>
            <person name="Schwarz E.M."/>
            <person name="Thomas C.G."/>
            <person name="Felde R.L."/>
            <person name="Korf I.F."/>
            <person name="Cutter A.D."/>
            <person name="Schartner C.M."/>
            <person name="Ralston E.J."/>
            <person name="Meyer B.J."/>
            <person name="Haag E.S."/>
        </authorList>
    </citation>
    <scope>NUCLEOTIDE SEQUENCE [LARGE SCALE GENOMIC DNA]</scope>
    <source>
        <strain evidence="4">JU1422</strain>
    </source>
</reference>
<gene>
    <name evidence="3" type="primary">Cnig_chr_X.g26101</name>
    <name evidence="3" type="ORF">B9Z55_026101</name>
</gene>